<evidence type="ECO:0000313" key="1">
    <source>
        <dbReference type="EMBL" id="CAD8102413.1"/>
    </source>
</evidence>
<dbReference type="InterPro" id="IPR006212">
    <property type="entry name" value="Furin_repeat"/>
</dbReference>
<protein>
    <recommendedName>
        <fullName evidence="3">Transmembrane protein</fullName>
    </recommendedName>
</protein>
<reference evidence="1" key="1">
    <citation type="submission" date="2021-01" db="EMBL/GenBank/DDBJ databases">
        <authorList>
            <consortium name="Genoscope - CEA"/>
            <person name="William W."/>
        </authorList>
    </citation>
    <scope>NUCLEOTIDE SEQUENCE</scope>
</reference>
<proteinExistence type="predicted"/>
<sequence length="239" mass="28102">MMRVFHNLKKLRQMVHISQHALNHNLKYQSQIKIIPQSLKQTVQRQRKVLTYLSIYISKVYGRMSKQFFQFGNEVFTFSHQSTLQLDNLVLFCDSYYAEIRTYNVTLENSQTSQMQFNISHQGNAQISLKNILISKSQCHYLCASCFGPEFNQCIKCFDGTSQNGVCNQCPQNMVLIPKVGCRDACDYLYPFYSNNQCQYYPSLVLLFADYHFLSERPKMQILQDFKNTDQQPIFFSYE</sequence>
<dbReference type="EMBL" id="CAJJDN010000078">
    <property type="protein sequence ID" value="CAD8102413.1"/>
    <property type="molecule type" value="Genomic_DNA"/>
</dbReference>
<evidence type="ECO:0000313" key="2">
    <source>
        <dbReference type="Proteomes" id="UP000692954"/>
    </source>
</evidence>
<dbReference type="AlphaFoldDB" id="A0A8S1PID4"/>
<organism evidence="1 2">
    <name type="scientific">Paramecium sonneborni</name>
    <dbReference type="NCBI Taxonomy" id="65129"/>
    <lineage>
        <taxon>Eukaryota</taxon>
        <taxon>Sar</taxon>
        <taxon>Alveolata</taxon>
        <taxon>Ciliophora</taxon>
        <taxon>Intramacronucleata</taxon>
        <taxon>Oligohymenophorea</taxon>
        <taxon>Peniculida</taxon>
        <taxon>Parameciidae</taxon>
        <taxon>Paramecium</taxon>
    </lineage>
</organism>
<dbReference type="CDD" id="cd00064">
    <property type="entry name" value="FU"/>
    <property type="match status" value="1"/>
</dbReference>
<evidence type="ECO:0008006" key="3">
    <source>
        <dbReference type="Google" id="ProtNLM"/>
    </source>
</evidence>
<dbReference type="OrthoDB" id="300641at2759"/>
<name>A0A8S1PID4_9CILI</name>
<dbReference type="Proteomes" id="UP000692954">
    <property type="component" value="Unassembled WGS sequence"/>
</dbReference>
<accession>A0A8S1PID4</accession>
<gene>
    <name evidence="1" type="ORF">PSON_ATCC_30995.1.T0780005</name>
</gene>
<keyword evidence="2" id="KW-1185">Reference proteome</keyword>
<comment type="caution">
    <text evidence="1">The sequence shown here is derived from an EMBL/GenBank/DDBJ whole genome shotgun (WGS) entry which is preliminary data.</text>
</comment>